<dbReference type="Proteomes" id="UP000654918">
    <property type="component" value="Unassembled WGS sequence"/>
</dbReference>
<evidence type="ECO:0000313" key="2">
    <source>
        <dbReference type="Proteomes" id="UP000654918"/>
    </source>
</evidence>
<dbReference type="EMBL" id="WIGO01000098">
    <property type="protein sequence ID" value="KAF6830109.1"/>
    <property type="molecule type" value="Genomic_DNA"/>
</dbReference>
<proteinExistence type="predicted"/>
<name>A0A8H6KEF5_9PEZI</name>
<protein>
    <submittedName>
        <fullName evidence="1">Uncharacterized protein</fullName>
    </submittedName>
</protein>
<reference evidence="1" key="1">
    <citation type="journal article" date="2020" name="Phytopathology">
        <title>Genome Sequence Resources of Colletotrichum truncatum, C. plurivorum, C. musicola, and C. sojae: Four Species Pathogenic to Soybean (Glycine max).</title>
        <authorList>
            <person name="Rogerio F."/>
            <person name="Boufleur T.R."/>
            <person name="Ciampi-Guillardi M."/>
            <person name="Sukno S.A."/>
            <person name="Thon M.R."/>
            <person name="Massola Junior N.S."/>
            <person name="Baroncelli R."/>
        </authorList>
    </citation>
    <scope>NUCLEOTIDE SEQUENCE</scope>
    <source>
        <strain evidence="1">LFN00145</strain>
    </source>
</reference>
<evidence type="ECO:0000313" key="1">
    <source>
        <dbReference type="EMBL" id="KAF6830109.1"/>
    </source>
</evidence>
<sequence length="80" mass="8722">MPWTRGGSEHALGEIPWRDISGSPSAIVGGSFVPEIRDGYTELTISQTPMVFGSRVCPQYDVAWSLISSTPTRPRLDDQG</sequence>
<dbReference type="AlphaFoldDB" id="A0A8H6KEF5"/>
<organism evidence="1 2">
    <name type="scientific">Colletotrichum plurivorum</name>
    <dbReference type="NCBI Taxonomy" id="2175906"/>
    <lineage>
        <taxon>Eukaryota</taxon>
        <taxon>Fungi</taxon>
        <taxon>Dikarya</taxon>
        <taxon>Ascomycota</taxon>
        <taxon>Pezizomycotina</taxon>
        <taxon>Sordariomycetes</taxon>
        <taxon>Hypocreomycetidae</taxon>
        <taxon>Glomerellales</taxon>
        <taxon>Glomerellaceae</taxon>
        <taxon>Colletotrichum</taxon>
        <taxon>Colletotrichum orchidearum species complex</taxon>
    </lineage>
</organism>
<gene>
    <name evidence="1" type="ORF">CPLU01_07524</name>
</gene>
<accession>A0A8H6KEF5</accession>
<comment type="caution">
    <text evidence="1">The sequence shown here is derived from an EMBL/GenBank/DDBJ whole genome shotgun (WGS) entry which is preliminary data.</text>
</comment>
<keyword evidence="2" id="KW-1185">Reference proteome</keyword>